<dbReference type="InterPro" id="IPR044817">
    <property type="entry name" value="SBP-like"/>
</dbReference>
<feature type="region of interest" description="Disordered" evidence="12">
    <location>
        <begin position="537"/>
        <end position="633"/>
    </location>
</feature>
<dbReference type="PROSITE" id="PS51141">
    <property type="entry name" value="ZF_SBP"/>
    <property type="match status" value="1"/>
</dbReference>
<evidence type="ECO:0000256" key="9">
    <source>
        <dbReference type="ARBA" id="ARBA00056472"/>
    </source>
</evidence>
<dbReference type="EMBL" id="PNBA02000013">
    <property type="protein sequence ID" value="KAG6402375.1"/>
    <property type="molecule type" value="Genomic_DNA"/>
</dbReference>
<dbReference type="InterPro" id="IPR007527">
    <property type="entry name" value="Znf_SWIM"/>
</dbReference>
<dbReference type="Pfam" id="PF26102">
    <property type="entry name" value="Ig_SPL7"/>
    <property type="match status" value="1"/>
</dbReference>
<evidence type="ECO:0000256" key="12">
    <source>
        <dbReference type="SAM" id="MobiDB-lite"/>
    </source>
</evidence>
<keyword evidence="17" id="KW-1185">Reference proteome</keyword>
<feature type="compositionally biased region" description="Polar residues" evidence="12">
    <location>
        <begin position="736"/>
        <end position="767"/>
    </location>
</feature>
<dbReference type="PROSITE" id="PS50088">
    <property type="entry name" value="ANK_REPEAT"/>
    <property type="match status" value="1"/>
</dbReference>
<dbReference type="Gene3D" id="1.25.40.20">
    <property type="entry name" value="Ankyrin repeat-containing domain"/>
    <property type="match status" value="1"/>
</dbReference>
<keyword evidence="2" id="KW-0479">Metal-binding</keyword>
<evidence type="ECO:0000256" key="3">
    <source>
        <dbReference type="ARBA" id="ARBA00022771"/>
    </source>
</evidence>
<protein>
    <recommendedName>
        <fullName evidence="18">SBP-type domain-containing protein</fullName>
    </recommendedName>
</protein>
<feature type="compositionally biased region" description="Basic and acidic residues" evidence="12">
    <location>
        <begin position="588"/>
        <end position="610"/>
    </location>
</feature>
<evidence type="ECO:0000256" key="4">
    <source>
        <dbReference type="ARBA" id="ARBA00022833"/>
    </source>
</evidence>
<proteinExistence type="predicted"/>
<dbReference type="InterPro" id="IPR004333">
    <property type="entry name" value="SBP_dom"/>
</dbReference>
<dbReference type="Gene3D" id="4.10.1100.10">
    <property type="entry name" value="Transcription factor, SBP-box domain"/>
    <property type="match status" value="1"/>
</dbReference>
<feature type="region of interest" description="Disordered" evidence="12">
    <location>
        <begin position="736"/>
        <end position="769"/>
    </location>
</feature>
<feature type="region of interest" description="Disordered" evidence="12">
    <location>
        <begin position="647"/>
        <end position="688"/>
    </location>
</feature>
<feature type="compositionally biased region" description="Polar residues" evidence="12">
    <location>
        <begin position="549"/>
        <end position="563"/>
    </location>
</feature>
<dbReference type="InterPro" id="IPR036770">
    <property type="entry name" value="Ankyrin_rpt-contain_sf"/>
</dbReference>
<keyword evidence="7" id="KW-0804">Transcription</keyword>
<dbReference type="Proteomes" id="UP000298416">
    <property type="component" value="Unassembled WGS sequence"/>
</dbReference>
<feature type="compositionally biased region" description="Basic residues" evidence="12">
    <location>
        <begin position="444"/>
        <end position="456"/>
    </location>
</feature>
<reference evidence="16" key="2">
    <citation type="submission" date="2020-08" db="EMBL/GenBank/DDBJ databases">
        <title>Plant Genome Project.</title>
        <authorList>
            <person name="Zhang R.-G."/>
        </authorList>
    </citation>
    <scope>NUCLEOTIDE SEQUENCE</scope>
    <source>
        <strain evidence="16">Huo1</strain>
        <tissue evidence="16">Leaf</tissue>
    </source>
</reference>
<dbReference type="Pfam" id="PF04434">
    <property type="entry name" value="SWIM"/>
    <property type="match status" value="1"/>
</dbReference>
<evidence type="ECO:0000256" key="2">
    <source>
        <dbReference type="ARBA" id="ARBA00022723"/>
    </source>
</evidence>
<dbReference type="PROSITE" id="PS50966">
    <property type="entry name" value="ZF_SWIM"/>
    <property type="match status" value="1"/>
</dbReference>
<feature type="region of interest" description="Disordered" evidence="12">
    <location>
        <begin position="444"/>
        <end position="473"/>
    </location>
</feature>
<dbReference type="GO" id="GO:0003677">
    <property type="term" value="F:DNA binding"/>
    <property type="evidence" value="ECO:0007669"/>
    <property type="project" value="UniProtKB-KW"/>
</dbReference>
<evidence type="ECO:0000313" key="16">
    <source>
        <dbReference type="EMBL" id="KAG6402375.1"/>
    </source>
</evidence>
<reference evidence="16" key="1">
    <citation type="submission" date="2018-01" db="EMBL/GenBank/DDBJ databases">
        <authorList>
            <person name="Mao J.F."/>
        </authorList>
    </citation>
    <scope>NUCLEOTIDE SEQUENCE</scope>
    <source>
        <strain evidence="16">Huo1</strain>
        <tissue evidence="16">Leaf</tissue>
    </source>
</reference>
<dbReference type="SMART" id="SM00575">
    <property type="entry name" value="ZnF_PMZ"/>
    <property type="match status" value="1"/>
</dbReference>
<evidence type="ECO:0000256" key="7">
    <source>
        <dbReference type="ARBA" id="ARBA00023163"/>
    </source>
</evidence>
<dbReference type="PANTHER" id="PTHR31251:SF223">
    <property type="entry name" value="SBP-TYPE DOMAIN-CONTAINING PROTEIN"/>
    <property type="match status" value="1"/>
</dbReference>
<feature type="region of interest" description="Disordered" evidence="12">
    <location>
        <begin position="296"/>
        <end position="381"/>
    </location>
</feature>
<gene>
    <name evidence="16" type="ORF">SASPL_134568</name>
</gene>
<evidence type="ECO:0000256" key="5">
    <source>
        <dbReference type="ARBA" id="ARBA00023015"/>
    </source>
</evidence>
<comment type="function">
    <text evidence="9">Probable transcriptional factor. Binds to the promoter of the SQUAMOSA gene.</text>
</comment>
<dbReference type="InterPro" id="IPR002110">
    <property type="entry name" value="Ankyrin_rpt"/>
</dbReference>
<keyword evidence="8" id="KW-0539">Nucleus</keyword>
<keyword evidence="10" id="KW-0040">ANK repeat</keyword>
<dbReference type="SUPFAM" id="SSF103612">
    <property type="entry name" value="SBT domain"/>
    <property type="match status" value="1"/>
</dbReference>
<evidence type="ECO:0000259" key="14">
    <source>
        <dbReference type="PROSITE" id="PS50966"/>
    </source>
</evidence>
<comment type="subcellular location">
    <subcellularLocation>
        <location evidence="1">Nucleus</location>
    </subcellularLocation>
</comment>
<comment type="caution">
    <text evidence="16">The sequence shown here is derived from an EMBL/GenBank/DDBJ whole genome shotgun (WGS) entry which is preliminary data.</text>
</comment>
<keyword evidence="3 11" id="KW-0863">Zinc-finger</keyword>
<dbReference type="GO" id="GO:0008270">
    <property type="term" value="F:zinc ion binding"/>
    <property type="evidence" value="ECO:0007669"/>
    <property type="project" value="UniProtKB-KW"/>
</dbReference>
<dbReference type="GO" id="GO:0005634">
    <property type="term" value="C:nucleus"/>
    <property type="evidence" value="ECO:0007669"/>
    <property type="project" value="UniProtKB-SubCell"/>
</dbReference>
<dbReference type="PROSITE" id="PS50158">
    <property type="entry name" value="ZF_CCHC"/>
    <property type="match status" value="1"/>
</dbReference>
<keyword evidence="5" id="KW-0805">Transcription regulation</keyword>
<accession>A0A8X8WUY5</accession>
<organism evidence="16">
    <name type="scientific">Salvia splendens</name>
    <name type="common">Scarlet sage</name>
    <dbReference type="NCBI Taxonomy" id="180675"/>
    <lineage>
        <taxon>Eukaryota</taxon>
        <taxon>Viridiplantae</taxon>
        <taxon>Streptophyta</taxon>
        <taxon>Embryophyta</taxon>
        <taxon>Tracheophyta</taxon>
        <taxon>Spermatophyta</taxon>
        <taxon>Magnoliopsida</taxon>
        <taxon>eudicotyledons</taxon>
        <taxon>Gunneridae</taxon>
        <taxon>Pentapetalae</taxon>
        <taxon>asterids</taxon>
        <taxon>lamiids</taxon>
        <taxon>Lamiales</taxon>
        <taxon>Lamiaceae</taxon>
        <taxon>Nepetoideae</taxon>
        <taxon>Mentheae</taxon>
        <taxon>Salviinae</taxon>
        <taxon>Salvia</taxon>
        <taxon>Salvia subgen. Calosphace</taxon>
        <taxon>core Calosphace</taxon>
    </lineage>
</organism>
<evidence type="ECO:0000256" key="10">
    <source>
        <dbReference type="PROSITE-ProRule" id="PRU00023"/>
    </source>
</evidence>
<keyword evidence="6" id="KW-0238">DNA-binding</keyword>
<evidence type="ECO:0000313" key="17">
    <source>
        <dbReference type="Proteomes" id="UP000298416"/>
    </source>
</evidence>
<feature type="repeat" description="ANK" evidence="10">
    <location>
        <begin position="1132"/>
        <end position="1165"/>
    </location>
</feature>
<feature type="compositionally biased region" description="Polar residues" evidence="12">
    <location>
        <begin position="343"/>
        <end position="353"/>
    </location>
</feature>
<feature type="domain" description="CCHC-type" evidence="13">
    <location>
        <begin position="182"/>
        <end position="195"/>
    </location>
</feature>
<name>A0A8X8WUY5_SALSN</name>
<evidence type="ECO:0000256" key="6">
    <source>
        <dbReference type="ARBA" id="ARBA00023125"/>
    </source>
</evidence>
<evidence type="ECO:0000259" key="13">
    <source>
        <dbReference type="PROSITE" id="PS50158"/>
    </source>
</evidence>
<dbReference type="SUPFAM" id="SSF48403">
    <property type="entry name" value="Ankyrin repeat"/>
    <property type="match status" value="1"/>
</dbReference>
<dbReference type="InterPro" id="IPR006564">
    <property type="entry name" value="Znf_PMZ"/>
</dbReference>
<evidence type="ECO:0000259" key="15">
    <source>
        <dbReference type="PROSITE" id="PS51141"/>
    </source>
</evidence>
<dbReference type="InterPro" id="IPR036893">
    <property type="entry name" value="SBP_sf"/>
</dbReference>
<dbReference type="InterPro" id="IPR001878">
    <property type="entry name" value="Znf_CCHC"/>
</dbReference>
<evidence type="ECO:0000256" key="1">
    <source>
        <dbReference type="ARBA" id="ARBA00004123"/>
    </source>
</evidence>
<evidence type="ECO:0000256" key="8">
    <source>
        <dbReference type="ARBA" id="ARBA00023242"/>
    </source>
</evidence>
<sequence length="1289" mass="143298">MLEEMRMKLMKRMCMKGKVAEKYIGSICPKIVKKLGKYMGLSSNCWATEAGARKYSVDVGEKIYVVDLEAWTCSCRQWQLSGIPCQHTIPCILQEMRNPEEFVHGYYTINRFKAAYEYDINPLRDIDDYEPSGYLPVQPPPVNPKKGRMQKRRRKTIDEPICKVAKDGTKIVANTCQIKGNCSKCGGQGHNKRTCGRQISDGGAREEHREESVSTLASVLVIVNKVFEMLAASEAIVLVVKTKLEVLAAVIGAINCSSRCVFCHEFKVNPPDNWNPKSWDWDSSRFIARPLQCDGDQVKRGSQVPPDLLRNNEAQNSSLHPSEHNQIGKDDDNLLLKLGGGEQQATSNGSHGSMNLMEETHPVSRPSKRVRSGSPSTANRPMCQVDDCTEDLCTAKDYHRRHKVCEVHSKAGKALVGRQMQRFCQQCSRFHPLSEFDDGKRSCRRRLAGHNRRRRKTQPEDATPRVPVPSGSHNDINCEVDVINLLAALTRPQGNPEDRNAKVSSLPDKDQLVQILSKINSLPLPAIIAAKLPHLNSTSGSVSDHAHSENQNQMSANASSPSTMDLLAGLSGAPGVPSDALEIQSQPSKEKSEFEKSKSPDVDNAARLDTQKGSAGGEWSSTSCHNSPMEEVDCHVPETCPSLHLQLFSSSPEDNSSRKLPLNATYPSSNSSNPSQDISPTSSPPLVRDLFPMRTSRETMKCNHFINSEDELACAKSTMSNGCSTSLRLFSGSIQPPENASIQSSPYQAGYASSSGTDHSPPSLNSDSQDRTGRIIFKLFDKDPSHLPCSLRTQIFNWLSNSPSEMESFIRPGCIVLSLYLSMPLYAWDHIEENLFDCVSSLVKGADVSFWGNGRFLVCTERQMASHKDGKIRLYKTLKGFAMPELVSVSPVAVVSGQETSLVLRGRGLTIQGTKVHCTHADGYNIEEVCASMCQDAARDEIILSGFKIDGTSNMLGRCFVEVENSFRGTTFPVIIADKTICYELRLLEPHINGSAEVGGDHLESTERSWSREEVVRFLDELGWLFQRKRNSTLYEIPDYRLNRFKFLLIFTVEHDFCALVKTLLDILLELNLGRKGLVMESMTMLWEIHPLNRAVRRRCRRMIDLLIHYSVIDPDDASEKYIFTPNLAGPGGLTPLHLAASATSSEDLIDALISDPQEVGLQSWNSALDVNGLSPYAYALMRNNHSYNELVARKVAKMRNGEVCVPIENERNPLEVEEKGRCPRCAVAGYRLESKRYGGSQGLLQQPYIHSMLLVAAVCVCVCVFLRGHPYVGCVVPFAWENLDYGPR</sequence>
<evidence type="ECO:0008006" key="18">
    <source>
        <dbReference type="Google" id="ProtNLM"/>
    </source>
</evidence>
<feature type="domain" description="SWIM-type" evidence="14">
    <location>
        <begin position="64"/>
        <end position="96"/>
    </location>
</feature>
<dbReference type="FunFam" id="4.10.1100.10:FF:000001">
    <property type="entry name" value="Squamosa promoter-binding-like protein 14"/>
    <property type="match status" value="1"/>
</dbReference>
<dbReference type="Pfam" id="PF03110">
    <property type="entry name" value="SBP"/>
    <property type="match status" value="1"/>
</dbReference>
<feature type="compositionally biased region" description="Basic and acidic residues" evidence="12">
    <location>
        <begin position="321"/>
        <end position="334"/>
    </location>
</feature>
<evidence type="ECO:0000256" key="11">
    <source>
        <dbReference type="PROSITE-ProRule" id="PRU00470"/>
    </source>
</evidence>
<feature type="domain" description="SBP-type" evidence="15">
    <location>
        <begin position="380"/>
        <end position="457"/>
    </location>
</feature>
<dbReference type="PANTHER" id="PTHR31251">
    <property type="entry name" value="SQUAMOSA PROMOTER-BINDING-LIKE PROTEIN 4"/>
    <property type="match status" value="1"/>
</dbReference>
<keyword evidence="4" id="KW-0862">Zinc</keyword>